<organism evidence="4 5">
    <name type="scientific">Platysternon megacephalum</name>
    <name type="common">big-headed turtle</name>
    <dbReference type="NCBI Taxonomy" id="55544"/>
    <lineage>
        <taxon>Eukaryota</taxon>
        <taxon>Metazoa</taxon>
        <taxon>Chordata</taxon>
        <taxon>Craniata</taxon>
        <taxon>Vertebrata</taxon>
        <taxon>Euteleostomi</taxon>
        <taxon>Archelosauria</taxon>
        <taxon>Testudinata</taxon>
        <taxon>Testudines</taxon>
        <taxon>Cryptodira</taxon>
        <taxon>Durocryptodira</taxon>
        <taxon>Testudinoidea</taxon>
        <taxon>Platysternidae</taxon>
        <taxon>Platysternon</taxon>
    </lineage>
</organism>
<dbReference type="InterPro" id="IPR001314">
    <property type="entry name" value="Peptidase_S1A"/>
</dbReference>
<evidence type="ECO:0000256" key="1">
    <source>
        <dbReference type="ARBA" id="ARBA00007664"/>
    </source>
</evidence>
<evidence type="ECO:0000313" key="5">
    <source>
        <dbReference type="Proteomes" id="UP000297703"/>
    </source>
</evidence>
<dbReference type="PROSITE" id="PS50240">
    <property type="entry name" value="TRYPSIN_DOM"/>
    <property type="match status" value="1"/>
</dbReference>
<sequence>MLEAATPHVLNGVAKGTPNMLLYPAPSQVVRAIDAAPLLAAPSDPRNQGVYTADLPRTGIDQVGSANNRIIAGQVAQTNPGAVALLDDKDDEYCTATQIAPQWILTAWHCIYRVNPDDKTGPRIKRPPKGLRVGSLKFASGGKFIKWSDIIINDNADMAVVKLAEPSNDTPLVTLSDETNYKVDDMMTAYGWGRYQGGDTPSSPDLKMAQIKVYQVDGKDGHNGTAVVFKKGDGSPAPGDSGGPVFGQKGQVGVCSQSLMLGRLFSYSKITAQRDWIRRTTGV</sequence>
<dbReference type="InterPro" id="IPR050430">
    <property type="entry name" value="Peptidase_S1"/>
</dbReference>
<dbReference type="GO" id="GO:0004252">
    <property type="term" value="F:serine-type endopeptidase activity"/>
    <property type="evidence" value="ECO:0007669"/>
    <property type="project" value="InterPro"/>
</dbReference>
<dbReference type="SMART" id="SM00020">
    <property type="entry name" value="Tryp_SPc"/>
    <property type="match status" value="1"/>
</dbReference>
<dbReference type="InterPro" id="IPR001254">
    <property type="entry name" value="Trypsin_dom"/>
</dbReference>
<keyword evidence="4" id="KW-0804">Transcription</keyword>
<protein>
    <submittedName>
        <fullName evidence="4">DNA-directed RNA polymerase II subunit RPB1-like</fullName>
    </submittedName>
</protein>
<keyword evidence="2" id="KW-1015">Disulfide bond</keyword>
<dbReference type="STRING" id="55544.A0A4D9DE61"/>
<comment type="similarity">
    <text evidence="1">Belongs to the peptidase S1 family.</text>
</comment>
<dbReference type="Gene3D" id="2.40.10.10">
    <property type="entry name" value="Trypsin-like serine proteases"/>
    <property type="match status" value="1"/>
</dbReference>
<dbReference type="PANTHER" id="PTHR24276">
    <property type="entry name" value="POLYSERASE-RELATED"/>
    <property type="match status" value="1"/>
</dbReference>
<reference evidence="4 5" key="2">
    <citation type="submission" date="2019-04" db="EMBL/GenBank/DDBJ databases">
        <title>The genome sequence of big-headed turtle.</title>
        <authorList>
            <person name="Gong S."/>
        </authorList>
    </citation>
    <scope>NUCLEOTIDE SEQUENCE [LARGE SCALE GENOMIC DNA]</scope>
    <source>
        <strain evidence="4">DO16091913</strain>
        <tissue evidence="4">Muscle</tissue>
    </source>
</reference>
<evidence type="ECO:0000259" key="3">
    <source>
        <dbReference type="PROSITE" id="PS50240"/>
    </source>
</evidence>
<dbReference type="PANTHER" id="PTHR24276:SF98">
    <property type="entry name" value="FI18310P1-RELATED"/>
    <property type="match status" value="1"/>
</dbReference>
<dbReference type="OrthoDB" id="8440699at2759"/>
<reference evidence="4 5" key="1">
    <citation type="submission" date="2019-04" db="EMBL/GenBank/DDBJ databases">
        <title>Draft genome of the big-headed turtle Platysternon megacephalum.</title>
        <authorList>
            <person name="Gong S."/>
        </authorList>
    </citation>
    <scope>NUCLEOTIDE SEQUENCE [LARGE SCALE GENOMIC DNA]</scope>
    <source>
        <strain evidence="4">DO16091913</strain>
        <tissue evidence="4">Muscle</tissue>
    </source>
</reference>
<dbReference type="SUPFAM" id="SSF50494">
    <property type="entry name" value="Trypsin-like serine proteases"/>
    <property type="match status" value="1"/>
</dbReference>
<dbReference type="GO" id="GO:0000428">
    <property type="term" value="C:DNA-directed RNA polymerase complex"/>
    <property type="evidence" value="ECO:0007669"/>
    <property type="project" value="UniProtKB-KW"/>
</dbReference>
<dbReference type="Pfam" id="PF00089">
    <property type="entry name" value="Trypsin"/>
    <property type="match status" value="1"/>
</dbReference>
<feature type="domain" description="Peptidase S1" evidence="3">
    <location>
        <begin position="70"/>
        <end position="282"/>
    </location>
</feature>
<dbReference type="GO" id="GO:0006508">
    <property type="term" value="P:proteolysis"/>
    <property type="evidence" value="ECO:0007669"/>
    <property type="project" value="InterPro"/>
</dbReference>
<dbReference type="InterPro" id="IPR033116">
    <property type="entry name" value="TRYPSIN_SER"/>
</dbReference>
<evidence type="ECO:0000256" key="2">
    <source>
        <dbReference type="ARBA" id="ARBA00023157"/>
    </source>
</evidence>
<dbReference type="AlphaFoldDB" id="A0A4D9DE61"/>
<dbReference type="Proteomes" id="UP000297703">
    <property type="component" value="Unassembled WGS sequence"/>
</dbReference>
<dbReference type="InterPro" id="IPR043504">
    <property type="entry name" value="Peptidase_S1_PA_chymotrypsin"/>
</dbReference>
<evidence type="ECO:0000313" key="4">
    <source>
        <dbReference type="EMBL" id="TFJ95328.1"/>
    </source>
</evidence>
<keyword evidence="4" id="KW-0240">DNA-directed RNA polymerase</keyword>
<gene>
    <name evidence="4" type="ORF">DR999_PMT23153</name>
</gene>
<name>A0A4D9DE61_9SAUR</name>
<proteinExistence type="inferred from homology"/>
<comment type="caution">
    <text evidence="4">The sequence shown here is derived from an EMBL/GenBank/DDBJ whole genome shotgun (WGS) entry which is preliminary data.</text>
</comment>
<dbReference type="PROSITE" id="PS00135">
    <property type="entry name" value="TRYPSIN_SER"/>
    <property type="match status" value="1"/>
</dbReference>
<dbReference type="PRINTS" id="PR00722">
    <property type="entry name" value="CHYMOTRYPSIN"/>
</dbReference>
<dbReference type="EMBL" id="QXTE01009127">
    <property type="protein sequence ID" value="TFJ95328.1"/>
    <property type="molecule type" value="Genomic_DNA"/>
</dbReference>
<dbReference type="InterPro" id="IPR009003">
    <property type="entry name" value="Peptidase_S1_PA"/>
</dbReference>
<keyword evidence="5" id="KW-1185">Reference proteome</keyword>
<accession>A0A4D9DE61</accession>